<dbReference type="Proteomes" id="UP001190700">
    <property type="component" value="Unassembled WGS sequence"/>
</dbReference>
<comment type="caution">
    <text evidence="4">The sequence shown here is derived from an EMBL/GenBank/DDBJ whole genome shotgun (WGS) entry which is preliminary data.</text>
</comment>
<dbReference type="EMBL" id="LGRX02005561">
    <property type="protein sequence ID" value="KAK3278207.1"/>
    <property type="molecule type" value="Genomic_DNA"/>
</dbReference>
<dbReference type="PROSITE" id="PS50158">
    <property type="entry name" value="ZF_CCHC"/>
    <property type="match status" value="1"/>
</dbReference>
<evidence type="ECO:0000313" key="5">
    <source>
        <dbReference type="Proteomes" id="UP001190700"/>
    </source>
</evidence>
<evidence type="ECO:0000313" key="4">
    <source>
        <dbReference type="EMBL" id="KAK3278207.1"/>
    </source>
</evidence>
<keyword evidence="1" id="KW-0863">Zinc-finger</keyword>
<evidence type="ECO:0000259" key="3">
    <source>
        <dbReference type="PROSITE" id="PS50158"/>
    </source>
</evidence>
<accession>A0AAE0LAT1</accession>
<dbReference type="GO" id="GO:0008270">
    <property type="term" value="F:zinc ion binding"/>
    <property type="evidence" value="ECO:0007669"/>
    <property type="project" value="UniProtKB-KW"/>
</dbReference>
<feature type="region of interest" description="Disordered" evidence="2">
    <location>
        <begin position="92"/>
        <end position="113"/>
    </location>
</feature>
<sequence length="290" mass="31146">MDTLTDEALATRIEELRASEALRSFLEELTGEGAVTFTAEETAANTRLSTLTGEQDRRAVRAAHAQHLQQAAGGGGQTEALHAKLDELLAANGPPRRALPGSTCDFKDKNGSDGNAAKRTWDFANAADKIFHKGKTELSKAAKTMPAPIAEEIKENLKKAEEALEEGMTLCEAKAQLALIAFKDGWNVAKKFADEPVTNSDEAEKRYKKAKKAASEEAAANADSRKARNGWKARGGWRPQQFYQPPPQPRNDFGPKGGKGKGGNGLPPVCFICGRSGHMQAQCPFGAKGN</sequence>
<dbReference type="SUPFAM" id="SSF57756">
    <property type="entry name" value="Retrovirus zinc finger-like domains"/>
    <property type="match status" value="1"/>
</dbReference>
<reference evidence="4 5" key="1">
    <citation type="journal article" date="2015" name="Genome Biol. Evol.">
        <title>Comparative Genomics of a Bacterivorous Green Alga Reveals Evolutionary Causalities and Consequences of Phago-Mixotrophic Mode of Nutrition.</title>
        <authorList>
            <person name="Burns J.A."/>
            <person name="Paasch A."/>
            <person name="Narechania A."/>
            <person name="Kim E."/>
        </authorList>
    </citation>
    <scope>NUCLEOTIDE SEQUENCE [LARGE SCALE GENOMIC DNA]</scope>
    <source>
        <strain evidence="4 5">PLY_AMNH</strain>
    </source>
</reference>
<evidence type="ECO:0000256" key="1">
    <source>
        <dbReference type="PROSITE-ProRule" id="PRU00047"/>
    </source>
</evidence>
<evidence type="ECO:0000256" key="2">
    <source>
        <dbReference type="SAM" id="MobiDB-lite"/>
    </source>
</evidence>
<gene>
    <name evidence="4" type="ORF">CYMTET_13833</name>
</gene>
<dbReference type="GO" id="GO:0003676">
    <property type="term" value="F:nucleic acid binding"/>
    <property type="evidence" value="ECO:0007669"/>
    <property type="project" value="InterPro"/>
</dbReference>
<feature type="domain" description="CCHC-type" evidence="3">
    <location>
        <begin position="270"/>
        <end position="284"/>
    </location>
</feature>
<keyword evidence="5" id="KW-1185">Reference proteome</keyword>
<name>A0AAE0LAT1_9CHLO</name>
<dbReference type="AlphaFoldDB" id="A0AAE0LAT1"/>
<feature type="region of interest" description="Disordered" evidence="2">
    <location>
        <begin position="196"/>
        <end position="262"/>
    </location>
</feature>
<dbReference type="InterPro" id="IPR036875">
    <property type="entry name" value="Znf_CCHC_sf"/>
</dbReference>
<dbReference type="SMART" id="SM00343">
    <property type="entry name" value="ZnF_C2HC"/>
    <property type="match status" value="1"/>
</dbReference>
<proteinExistence type="predicted"/>
<protein>
    <recommendedName>
        <fullName evidence="3">CCHC-type domain-containing protein</fullName>
    </recommendedName>
</protein>
<dbReference type="Pfam" id="PF00098">
    <property type="entry name" value="zf-CCHC"/>
    <property type="match status" value="1"/>
</dbReference>
<keyword evidence="1" id="KW-0862">Zinc</keyword>
<organism evidence="4 5">
    <name type="scientific">Cymbomonas tetramitiformis</name>
    <dbReference type="NCBI Taxonomy" id="36881"/>
    <lineage>
        <taxon>Eukaryota</taxon>
        <taxon>Viridiplantae</taxon>
        <taxon>Chlorophyta</taxon>
        <taxon>Pyramimonadophyceae</taxon>
        <taxon>Pyramimonadales</taxon>
        <taxon>Pyramimonadaceae</taxon>
        <taxon>Cymbomonas</taxon>
    </lineage>
</organism>
<dbReference type="InterPro" id="IPR001878">
    <property type="entry name" value="Znf_CCHC"/>
</dbReference>
<keyword evidence="1" id="KW-0479">Metal-binding</keyword>